<dbReference type="AlphaFoldDB" id="A0A366DLJ3"/>
<keyword evidence="2" id="KW-0413">Isomerase</keyword>
<gene>
    <name evidence="2" type="ORF">DFR47_11152</name>
</gene>
<dbReference type="GO" id="GO:0016853">
    <property type="term" value="F:isomerase activity"/>
    <property type="evidence" value="ECO:0007669"/>
    <property type="project" value="UniProtKB-KW"/>
</dbReference>
<keyword evidence="3" id="KW-1185">Reference proteome</keyword>
<accession>A0A366DLJ3</accession>
<feature type="domain" description="Muconolactone isomerase" evidence="1">
    <location>
        <begin position="14"/>
        <end position="90"/>
    </location>
</feature>
<name>A0A366DLJ3_9HYPH</name>
<comment type="caution">
    <text evidence="2">The sequence shown here is derived from an EMBL/GenBank/DDBJ whole genome shotgun (WGS) entry which is preliminary data.</text>
</comment>
<proteinExistence type="predicted"/>
<reference evidence="2 3" key="1">
    <citation type="submission" date="2018-06" db="EMBL/GenBank/DDBJ databases">
        <title>Genomic Encyclopedia of Type Strains, Phase IV (KMG-IV): sequencing the most valuable type-strain genomes for metagenomic binning, comparative biology and taxonomic classification.</title>
        <authorList>
            <person name="Goeker M."/>
        </authorList>
    </citation>
    <scope>NUCLEOTIDE SEQUENCE [LARGE SCALE GENOMIC DNA]</scope>
    <source>
        <strain evidence="2 3">DSM 25619</strain>
    </source>
</reference>
<dbReference type="Pfam" id="PF02426">
    <property type="entry name" value="MIase"/>
    <property type="match status" value="1"/>
</dbReference>
<dbReference type="Gene3D" id="3.30.70.1060">
    <property type="entry name" value="Dimeric alpha+beta barrel"/>
    <property type="match status" value="1"/>
</dbReference>
<dbReference type="InterPro" id="IPR026029">
    <property type="entry name" value="MLI_dom"/>
</dbReference>
<dbReference type="RefSeq" id="WP_113946117.1">
    <property type="nucleotide sequence ID" value="NZ_JBHEEG010000013.1"/>
</dbReference>
<organism evidence="2 3">
    <name type="scientific">Pseudochrobactrum asaccharolyticum</name>
    <dbReference type="NCBI Taxonomy" id="354351"/>
    <lineage>
        <taxon>Bacteria</taxon>
        <taxon>Pseudomonadati</taxon>
        <taxon>Pseudomonadota</taxon>
        <taxon>Alphaproteobacteria</taxon>
        <taxon>Hyphomicrobiales</taxon>
        <taxon>Brucellaceae</taxon>
        <taxon>Pseudochrobactrum</taxon>
    </lineage>
</organism>
<dbReference type="EMBL" id="QNRH01000011">
    <property type="protein sequence ID" value="RBO90957.1"/>
    <property type="molecule type" value="Genomic_DNA"/>
</dbReference>
<dbReference type="Proteomes" id="UP000252893">
    <property type="component" value="Unassembled WGS sequence"/>
</dbReference>
<protein>
    <submittedName>
        <fullName evidence="2">Muconolactone delta-isomerase</fullName>
    </submittedName>
</protein>
<evidence type="ECO:0000313" key="3">
    <source>
        <dbReference type="Proteomes" id="UP000252893"/>
    </source>
</evidence>
<dbReference type="OrthoDB" id="531275at2"/>
<sequence>MQFMVLGRPTDKFQKTEPKEIALALKAEFAQSQEYYAAAQLRNIWLISEHRGAMCLFEANSLEALKELIAGYPLERDGYVKHEIFPLEPYTGFYS</sequence>
<dbReference type="SUPFAM" id="SSF54909">
    <property type="entry name" value="Dimeric alpha+beta barrel"/>
    <property type="match status" value="1"/>
</dbReference>
<evidence type="ECO:0000259" key="1">
    <source>
        <dbReference type="Pfam" id="PF02426"/>
    </source>
</evidence>
<dbReference type="InterPro" id="IPR011008">
    <property type="entry name" value="Dimeric_a/b-barrel"/>
</dbReference>
<evidence type="ECO:0000313" key="2">
    <source>
        <dbReference type="EMBL" id="RBO90957.1"/>
    </source>
</evidence>